<keyword evidence="2" id="KW-1185">Reference proteome</keyword>
<proteinExistence type="predicted"/>
<dbReference type="AlphaFoldDB" id="F3QHV0"/>
<comment type="caution">
    <text evidence="1">The sequence shown here is derived from an EMBL/GenBank/DDBJ whole genome shotgun (WGS) entry which is preliminary data.</text>
</comment>
<dbReference type="Proteomes" id="UP000005156">
    <property type="component" value="Unassembled WGS sequence"/>
</dbReference>
<evidence type="ECO:0000313" key="2">
    <source>
        <dbReference type="Proteomes" id="UP000005156"/>
    </source>
</evidence>
<evidence type="ECO:0000313" key="1">
    <source>
        <dbReference type="EMBL" id="EGG56900.1"/>
    </source>
</evidence>
<sequence>MSRWFRRNLFNLGQLAEAFFCLETNSFENFEQKKPKKFYP</sequence>
<gene>
    <name evidence="1" type="ORF">HMPREF9439_00497</name>
</gene>
<organism evidence="1 2">
    <name type="scientific">Parasutterella excrementihominis YIT 11859</name>
    <dbReference type="NCBI Taxonomy" id="762966"/>
    <lineage>
        <taxon>Bacteria</taxon>
        <taxon>Pseudomonadati</taxon>
        <taxon>Pseudomonadota</taxon>
        <taxon>Betaproteobacteria</taxon>
        <taxon>Burkholderiales</taxon>
        <taxon>Sutterellaceae</taxon>
        <taxon>Parasutterella</taxon>
    </lineage>
</organism>
<accession>F3QHV0</accession>
<name>F3QHV0_9BURK</name>
<dbReference type="EMBL" id="AFBP01000012">
    <property type="protein sequence ID" value="EGG56900.1"/>
    <property type="molecule type" value="Genomic_DNA"/>
</dbReference>
<dbReference type="HOGENOM" id="CLU_3293670_0_0_4"/>
<reference evidence="1 2" key="1">
    <citation type="submission" date="2011-02" db="EMBL/GenBank/DDBJ databases">
        <authorList>
            <person name="Weinstock G."/>
            <person name="Sodergren E."/>
            <person name="Clifton S."/>
            <person name="Fulton L."/>
            <person name="Fulton B."/>
            <person name="Courtney L."/>
            <person name="Fronick C."/>
            <person name="Harrison M."/>
            <person name="Strong C."/>
            <person name="Farmer C."/>
            <person name="Delahaunty K."/>
            <person name="Markovic C."/>
            <person name="Hall O."/>
            <person name="Minx P."/>
            <person name="Tomlinson C."/>
            <person name="Mitreva M."/>
            <person name="Hou S."/>
            <person name="Chen J."/>
            <person name="Wollam A."/>
            <person name="Pepin K.H."/>
            <person name="Johnson M."/>
            <person name="Bhonagiri V."/>
            <person name="Zhang X."/>
            <person name="Suruliraj S."/>
            <person name="Warren W."/>
            <person name="Chinwalla A."/>
            <person name="Mardis E.R."/>
            <person name="Wilson R.K."/>
        </authorList>
    </citation>
    <scope>NUCLEOTIDE SEQUENCE [LARGE SCALE GENOMIC DNA]</scope>
    <source>
        <strain evidence="1 2">YIT 11859</strain>
    </source>
</reference>
<protein>
    <submittedName>
        <fullName evidence="1">Uncharacterized protein</fullName>
    </submittedName>
</protein>